<evidence type="ECO:0000256" key="7">
    <source>
        <dbReference type="ARBA" id="ARBA00023242"/>
    </source>
</evidence>
<evidence type="ECO:0000256" key="4">
    <source>
        <dbReference type="ARBA" id="ARBA00022491"/>
    </source>
</evidence>
<keyword evidence="14" id="KW-1185">Reference proteome</keyword>
<evidence type="ECO:0000256" key="8">
    <source>
        <dbReference type="ARBA" id="ARBA00023294"/>
    </source>
</evidence>
<keyword evidence="4 10" id="KW-0678">Repressor</keyword>
<evidence type="ECO:0000256" key="6">
    <source>
        <dbReference type="ARBA" id="ARBA00023163"/>
    </source>
</evidence>
<dbReference type="OrthoDB" id="778717at2759"/>
<feature type="region of interest" description="Disordered" evidence="11">
    <location>
        <begin position="115"/>
        <end position="144"/>
    </location>
</feature>
<organism evidence="13 14">
    <name type="scientific">Castanea mollissima</name>
    <name type="common">Chinese chestnut</name>
    <dbReference type="NCBI Taxonomy" id="60419"/>
    <lineage>
        <taxon>Eukaryota</taxon>
        <taxon>Viridiplantae</taxon>
        <taxon>Streptophyta</taxon>
        <taxon>Embryophyta</taxon>
        <taxon>Tracheophyta</taxon>
        <taxon>Spermatophyta</taxon>
        <taxon>Magnoliopsida</taxon>
        <taxon>eudicotyledons</taxon>
        <taxon>Gunneridae</taxon>
        <taxon>Pentapetalae</taxon>
        <taxon>rosids</taxon>
        <taxon>fabids</taxon>
        <taxon>Fagales</taxon>
        <taxon>Fagaceae</taxon>
        <taxon>Castanea</taxon>
    </lineage>
</organism>
<dbReference type="Gene3D" id="3.10.20.90">
    <property type="entry name" value="Phosphatidylinositol 3-kinase Catalytic Subunit, Chain A, domain 1"/>
    <property type="match status" value="1"/>
</dbReference>
<protein>
    <recommendedName>
        <fullName evidence="10">Auxin-responsive protein</fullName>
    </recommendedName>
</protein>
<evidence type="ECO:0000256" key="5">
    <source>
        <dbReference type="ARBA" id="ARBA00023015"/>
    </source>
</evidence>
<evidence type="ECO:0000313" key="14">
    <source>
        <dbReference type="Proteomes" id="UP000737018"/>
    </source>
</evidence>
<evidence type="ECO:0000256" key="3">
    <source>
        <dbReference type="ARBA" id="ARBA00011726"/>
    </source>
</evidence>
<name>A0A8J4R301_9ROSI</name>
<dbReference type="PANTHER" id="PTHR31734:SF44">
    <property type="entry name" value="AUXIN-RESPONSIVE PROTEIN"/>
    <property type="match status" value="1"/>
</dbReference>
<dbReference type="Pfam" id="PF02309">
    <property type="entry name" value="AUX_IAA"/>
    <property type="match status" value="2"/>
</dbReference>
<evidence type="ECO:0000256" key="2">
    <source>
        <dbReference type="ARBA" id="ARBA00006728"/>
    </source>
</evidence>
<feature type="domain" description="PB1" evidence="12">
    <location>
        <begin position="149"/>
        <end position="233"/>
    </location>
</feature>
<dbReference type="GO" id="GO:0009734">
    <property type="term" value="P:auxin-activated signaling pathway"/>
    <property type="evidence" value="ECO:0007669"/>
    <property type="project" value="UniProtKB-UniRule"/>
</dbReference>
<evidence type="ECO:0000256" key="11">
    <source>
        <dbReference type="SAM" id="MobiDB-lite"/>
    </source>
</evidence>
<dbReference type="PANTHER" id="PTHR31734">
    <property type="entry name" value="AUXIN-RESPONSIVE PROTEIN IAA17"/>
    <property type="match status" value="1"/>
</dbReference>
<gene>
    <name evidence="13" type="ORF">CMV_010981</name>
</gene>
<dbReference type="GO" id="GO:0006355">
    <property type="term" value="P:regulation of DNA-templated transcription"/>
    <property type="evidence" value="ECO:0007669"/>
    <property type="project" value="InterPro"/>
</dbReference>
<keyword evidence="7 10" id="KW-0539">Nucleus</keyword>
<sequence>MELQLALALPVHNSVKGFDLNDGDIESKEPVASQLWSYGGSLESKKCLKNKRSSEEAFGKMGGGVPQTFPLMVWSGQPNEEDDRNGQNRKTSSIVNKNEVEENHAVGWPPIKSWMKKQLHQQQQQQQQQQQGGRVKNDGVAERSGGRNSLYVKVKMEGVAIARKIDLRLFHSYQALTNTLISMFDKEQKFDKNGVSYTLTYQDKEGDWLLAGDVPWQTFIESVQRLGIVRNGG</sequence>
<comment type="caution">
    <text evidence="13">The sequence shown here is derived from an EMBL/GenBank/DDBJ whole genome shotgun (WGS) entry which is preliminary data.</text>
</comment>
<dbReference type="PROSITE" id="PS51745">
    <property type="entry name" value="PB1"/>
    <property type="match status" value="1"/>
</dbReference>
<evidence type="ECO:0000256" key="9">
    <source>
        <dbReference type="ARBA" id="ARBA00025283"/>
    </source>
</evidence>
<feature type="region of interest" description="Disordered" evidence="11">
    <location>
        <begin position="74"/>
        <end position="102"/>
    </location>
</feature>
<keyword evidence="5 10" id="KW-0805">Transcription regulation</keyword>
<evidence type="ECO:0000256" key="10">
    <source>
        <dbReference type="RuleBase" id="RU004549"/>
    </source>
</evidence>
<proteinExistence type="inferred from homology"/>
<evidence type="ECO:0000313" key="13">
    <source>
        <dbReference type="EMBL" id="KAF3964761.1"/>
    </source>
</evidence>
<accession>A0A8J4R301</accession>
<comment type="subunit">
    <text evidence="3 10">Homodimers and heterodimers.</text>
</comment>
<dbReference type="SUPFAM" id="SSF54277">
    <property type="entry name" value="CAD &amp; PB1 domains"/>
    <property type="match status" value="1"/>
</dbReference>
<comment type="similarity">
    <text evidence="2 10">Belongs to the Aux/IAA family.</text>
</comment>
<evidence type="ECO:0000256" key="1">
    <source>
        <dbReference type="ARBA" id="ARBA00004123"/>
    </source>
</evidence>
<comment type="function">
    <text evidence="9">Aux/IAA proteins are short-lived transcriptional factors that function as repressors of early auxin response genes at low auxin concentrations. Repression is thought to result from the interaction with auxin response factors (ARFs), proteins that bind to the auxin-responsive promoter element (AuxRE). Formation of heterodimers with ARF proteins may alter their ability to modulate early auxin response genes expression.</text>
</comment>
<dbReference type="InterPro" id="IPR033389">
    <property type="entry name" value="AUX/IAA_dom"/>
</dbReference>
<dbReference type="InterPro" id="IPR053793">
    <property type="entry name" value="PB1-like"/>
</dbReference>
<dbReference type="InterPro" id="IPR003311">
    <property type="entry name" value="AUX_IAA"/>
</dbReference>
<dbReference type="GO" id="GO:0005634">
    <property type="term" value="C:nucleus"/>
    <property type="evidence" value="ECO:0007669"/>
    <property type="project" value="UniProtKB-SubCell"/>
</dbReference>
<feature type="compositionally biased region" description="Basic and acidic residues" evidence="11">
    <location>
        <begin position="135"/>
        <end position="144"/>
    </location>
</feature>
<feature type="compositionally biased region" description="Low complexity" evidence="11">
    <location>
        <begin position="121"/>
        <end position="131"/>
    </location>
</feature>
<dbReference type="AlphaFoldDB" id="A0A8J4R301"/>
<evidence type="ECO:0000259" key="12">
    <source>
        <dbReference type="PROSITE" id="PS51745"/>
    </source>
</evidence>
<reference evidence="13" key="1">
    <citation type="submission" date="2020-03" db="EMBL/GenBank/DDBJ databases">
        <title>Castanea mollissima Vanexum genome sequencing.</title>
        <authorList>
            <person name="Staton M."/>
        </authorList>
    </citation>
    <scope>NUCLEOTIDE SEQUENCE</scope>
    <source>
        <tissue evidence="13">Leaf</tissue>
    </source>
</reference>
<dbReference type="Proteomes" id="UP000737018">
    <property type="component" value="Unassembled WGS sequence"/>
</dbReference>
<keyword evidence="8 10" id="KW-0927">Auxin signaling pathway</keyword>
<keyword evidence="6 10" id="KW-0804">Transcription</keyword>
<comment type="subcellular location">
    <subcellularLocation>
        <location evidence="1 10">Nucleus</location>
    </subcellularLocation>
</comment>
<dbReference type="EMBL" id="JRKL02001317">
    <property type="protein sequence ID" value="KAF3964761.1"/>
    <property type="molecule type" value="Genomic_DNA"/>
</dbReference>